<keyword evidence="2" id="KW-0812">Transmembrane</keyword>
<feature type="compositionally biased region" description="Pro residues" evidence="1">
    <location>
        <begin position="534"/>
        <end position="545"/>
    </location>
</feature>
<dbReference type="Proteomes" id="UP001243009">
    <property type="component" value="Unassembled WGS sequence"/>
</dbReference>
<feature type="compositionally biased region" description="Low complexity" evidence="1">
    <location>
        <begin position="294"/>
        <end position="326"/>
    </location>
</feature>
<protein>
    <recommendedName>
        <fullName evidence="5">Sel1 repeat family protein</fullName>
    </recommendedName>
</protein>
<feature type="compositionally biased region" description="Low complexity" evidence="1">
    <location>
        <begin position="417"/>
        <end position="438"/>
    </location>
</feature>
<accession>A0ABT9DZU1</accession>
<evidence type="ECO:0000313" key="3">
    <source>
        <dbReference type="EMBL" id="MDO9709260.1"/>
    </source>
</evidence>
<evidence type="ECO:0000256" key="2">
    <source>
        <dbReference type="SAM" id="Phobius"/>
    </source>
</evidence>
<keyword evidence="4" id="KW-1185">Reference proteome</keyword>
<gene>
    <name evidence="3" type="ORF">Q7A36_12975</name>
</gene>
<dbReference type="RefSeq" id="WP_305104121.1">
    <property type="nucleotide sequence ID" value="NZ_JAUTWS010000010.1"/>
</dbReference>
<feature type="compositionally biased region" description="Pro residues" evidence="1">
    <location>
        <begin position="621"/>
        <end position="632"/>
    </location>
</feature>
<evidence type="ECO:0008006" key="5">
    <source>
        <dbReference type="Google" id="ProtNLM"/>
    </source>
</evidence>
<reference evidence="3 4" key="1">
    <citation type="submission" date="2023-08" db="EMBL/GenBank/DDBJ databases">
        <title>The draft genome sequence of Paracraurococcus sp. LOR1-02.</title>
        <authorList>
            <person name="Kingkaew E."/>
            <person name="Tanasupawat S."/>
        </authorList>
    </citation>
    <scope>NUCLEOTIDE SEQUENCE [LARGE SCALE GENOMIC DNA]</scope>
    <source>
        <strain evidence="3 4">LOR1-02</strain>
    </source>
</reference>
<evidence type="ECO:0000313" key="4">
    <source>
        <dbReference type="Proteomes" id="UP001243009"/>
    </source>
</evidence>
<evidence type="ECO:0000256" key="1">
    <source>
        <dbReference type="SAM" id="MobiDB-lite"/>
    </source>
</evidence>
<sequence>MSEETTRLAPASETSARNFGRSSLDQVLAAVPPGWSLFRDAVLPGHDGGPPARLGHVLAHPEIGIAVLELLPGPTSDDPVGRLHRVMEESGWPNRPGGLPPVVRLCMPFRTLPQLAALLDEAFAGQPPAASQPRGWIAALPGLLGATPLPVAGSDPAGGVTTRAGGFPASARARTPEHRPSRRSGLRILAWFWGGVALVSVTGITVLAYLGPPGESAESAMREDAAGDGQPVPSRPALPSDLARAPLLLPPLPAPERQAIPRPDERPGTFGMVAVPRPDTGREQPSEPLPPAPAGTGLPSGPIPTTAPEQAMAAAATPDGAAAANDPPAPKAEHAAGEGAGPGSSPALPADIPHPGLVPAPPAGHDVTAEARAMAGGGAETAGAPAAGSGVPAASVGPPPIALPRPGEAGTSPERVPAAAEPAPLLLPAGTVPGFASSPPSPPAPAPPPPVALDRVVPPAPPPTMPAASHLTERAPEDGAPLPGPPSPKAPEHGDSQGPAQALPDLPAPPRPDQDLPARVAASASSTVGVPDVATPPPPAEPPSPVVLDRPVPGGAPAGTSSDDMAGSRPATIRDQAPPIAGPGETGTEPVAPPPAAQAEIGPATVGTMPRAAEGLRPQAEEPPAPAGPPSTPSGAGTPPSPPPPERMQRAAVAQPGNAAPPAAAARPAGAGTTAPAPRDPILRRADAMLALGDVSAARLLYARAAAAGHAEAMLALGKLHDPLFLAEIGARGLSGDAGAAVDWYRRALALGLPEARTWLLRHGVQPEE</sequence>
<comment type="caution">
    <text evidence="3">The sequence shown here is derived from an EMBL/GenBank/DDBJ whole genome shotgun (WGS) entry which is preliminary data.</text>
</comment>
<dbReference type="EMBL" id="JAUTWS010000010">
    <property type="protein sequence ID" value="MDO9709260.1"/>
    <property type="molecule type" value="Genomic_DNA"/>
</dbReference>
<organism evidence="3 4">
    <name type="scientific">Paracraurococcus lichenis</name>
    <dbReference type="NCBI Taxonomy" id="3064888"/>
    <lineage>
        <taxon>Bacteria</taxon>
        <taxon>Pseudomonadati</taxon>
        <taxon>Pseudomonadota</taxon>
        <taxon>Alphaproteobacteria</taxon>
        <taxon>Acetobacterales</taxon>
        <taxon>Roseomonadaceae</taxon>
        <taxon>Paracraurococcus</taxon>
    </lineage>
</organism>
<proteinExistence type="predicted"/>
<name>A0ABT9DZU1_9PROT</name>
<feature type="compositionally biased region" description="Low complexity" evidence="1">
    <location>
        <begin position="381"/>
        <end position="396"/>
    </location>
</feature>
<dbReference type="Gene3D" id="1.25.40.10">
    <property type="entry name" value="Tetratricopeptide repeat domain"/>
    <property type="match status" value="1"/>
</dbReference>
<dbReference type="InterPro" id="IPR011990">
    <property type="entry name" value="TPR-like_helical_dom_sf"/>
</dbReference>
<dbReference type="SUPFAM" id="SSF81901">
    <property type="entry name" value="HCP-like"/>
    <property type="match status" value="1"/>
</dbReference>
<feature type="transmembrane region" description="Helical" evidence="2">
    <location>
        <begin position="188"/>
        <end position="210"/>
    </location>
</feature>
<feature type="compositionally biased region" description="Pro residues" evidence="1">
    <location>
        <begin position="439"/>
        <end position="451"/>
    </location>
</feature>
<keyword evidence="2" id="KW-0472">Membrane</keyword>
<feature type="compositionally biased region" description="Low complexity" evidence="1">
    <location>
        <begin position="650"/>
        <end position="677"/>
    </location>
</feature>
<feature type="compositionally biased region" description="Low complexity" evidence="1">
    <location>
        <begin position="237"/>
        <end position="247"/>
    </location>
</feature>
<keyword evidence="2" id="KW-1133">Transmembrane helix</keyword>
<feature type="region of interest" description="Disordered" evidence="1">
    <location>
        <begin position="616"/>
        <end position="679"/>
    </location>
</feature>
<feature type="region of interest" description="Disordered" evidence="1">
    <location>
        <begin position="216"/>
        <end position="601"/>
    </location>
</feature>